<dbReference type="Pfam" id="PF04235">
    <property type="entry name" value="DUF418"/>
    <property type="match status" value="1"/>
</dbReference>
<dbReference type="InterPro" id="IPR007349">
    <property type="entry name" value="DUF418"/>
</dbReference>
<feature type="transmembrane region" description="Helical" evidence="1">
    <location>
        <begin position="12"/>
        <end position="32"/>
    </location>
</feature>
<gene>
    <name evidence="3" type="ORF">AR543_00295</name>
</gene>
<reference evidence="4" key="1">
    <citation type="submission" date="2015-10" db="EMBL/GenBank/DDBJ databases">
        <title>Genome of Paenibacillus bovis sp. nov.</title>
        <authorList>
            <person name="Wu Z."/>
            <person name="Gao C."/>
            <person name="Liu Z."/>
            <person name="Zheng H."/>
        </authorList>
    </citation>
    <scope>NUCLEOTIDE SEQUENCE [LARGE SCALE GENOMIC DNA]</scope>
    <source>
        <strain evidence="4">BD3526</strain>
    </source>
</reference>
<accession>A0A172ZAG9</accession>
<protein>
    <recommendedName>
        <fullName evidence="2">DUF418 domain-containing protein</fullName>
    </recommendedName>
</protein>
<feature type="transmembrane region" description="Helical" evidence="1">
    <location>
        <begin position="129"/>
        <end position="156"/>
    </location>
</feature>
<keyword evidence="1" id="KW-0472">Membrane</keyword>
<name>A0A172ZAG9_9BACL</name>
<evidence type="ECO:0000313" key="4">
    <source>
        <dbReference type="Proteomes" id="UP000078148"/>
    </source>
</evidence>
<dbReference type="PANTHER" id="PTHR30590">
    <property type="entry name" value="INNER MEMBRANE PROTEIN"/>
    <property type="match status" value="1"/>
</dbReference>
<dbReference type="STRING" id="1616788.AR543_00295"/>
<keyword evidence="1" id="KW-1133">Transmembrane helix</keyword>
<dbReference type="EMBL" id="CP013023">
    <property type="protein sequence ID" value="ANF94624.1"/>
    <property type="molecule type" value="Genomic_DNA"/>
</dbReference>
<evidence type="ECO:0000256" key="1">
    <source>
        <dbReference type="SAM" id="Phobius"/>
    </source>
</evidence>
<proteinExistence type="predicted"/>
<reference evidence="3 4" key="2">
    <citation type="journal article" date="2016" name="Int. J. Syst. Evol. Microbiol.">
        <title>Paenibacillus bovis sp. nov., isolated from raw yak (Bos grunniens) milk.</title>
        <authorList>
            <person name="Gao C."/>
            <person name="Han J."/>
            <person name="Liu Z."/>
            <person name="Xu X."/>
            <person name="Hang F."/>
            <person name="Wu Z."/>
        </authorList>
    </citation>
    <scope>NUCLEOTIDE SEQUENCE [LARGE SCALE GENOMIC DNA]</scope>
    <source>
        <strain evidence="3 4">BD3526</strain>
    </source>
</reference>
<dbReference type="Proteomes" id="UP000078148">
    <property type="component" value="Chromosome"/>
</dbReference>
<dbReference type="InterPro" id="IPR052529">
    <property type="entry name" value="Bact_Transport_Assoc"/>
</dbReference>
<evidence type="ECO:0000313" key="3">
    <source>
        <dbReference type="EMBL" id="ANF94624.1"/>
    </source>
</evidence>
<feature type="domain" description="DUF418" evidence="2">
    <location>
        <begin position="160"/>
        <end position="311"/>
    </location>
</feature>
<feature type="transmembrane region" description="Helical" evidence="1">
    <location>
        <begin position="208"/>
        <end position="226"/>
    </location>
</feature>
<keyword evidence="4" id="KW-1185">Reference proteome</keyword>
<organism evidence="3 4">
    <name type="scientific">Paenibacillus bovis</name>
    <dbReference type="NCBI Taxonomy" id="1616788"/>
    <lineage>
        <taxon>Bacteria</taxon>
        <taxon>Bacillati</taxon>
        <taxon>Bacillota</taxon>
        <taxon>Bacilli</taxon>
        <taxon>Bacillales</taxon>
        <taxon>Paenibacillaceae</taxon>
        <taxon>Paenibacillus</taxon>
    </lineage>
</organism>
<feature type="transmembrane region" description="Helical" evidence="1">
    <location>
        <begin position="271"/>
        <end position="293"/>
    </location>
</feature>
<sequence>MLKRLVNLDILRGFALCGIILINIMQLVHYNMDWTPLDKGILQFLHFAVEQRFYVIFAFLFGVGFHIFISRAEARGDRPRLRFTRRLIILLVIGMIHHYFQPGEALLVYAILGFFLIPFYRVKPWVSLLIALFIIGISVGWLGIAQLETLGMFFLGKWAGQIRLFAEPERYRKGLRITQIAALVLIWPLHLSGNWILDQFGLVDISSMLSGLPVSVFYVTTLILLLRQPRIERLLTPLGNLGRMALTNYVSQTAVILLLSHLLHWPSQVHITVLMIAALFILIIQMILSSWWLSRFTMGPIEYIWRLGTYGQKPQRSSISSS</sequence>
<feature type="transmembrane region" description="Helical" evidence="1">
    <location>
        <begin position="246"/>
        <end position="265"/>
    </location>
</feature>
<feature type="transmembrane region" description="Helical" evidence="1">
    <location>
        <begin position="89"/>
        <end position="117"/>
    </location>
</feature>
<dbReference type="KEGG" id="pbv:AR543_00295"/>
<keyword evidence="1" id="KW-0812">Transmembrane</keyword>
<dbReference type="AlphaFoldDB" id="A0A172ZAG9"/>
<evidence type="ECO:0000259" key="2">
    <source>
        <dbReference type="Pfam" id="PF04235"/>
    </source>
</evidence>
<feature type="transmembrane region" description="Helical" evidence="1">
    <location>
        <begin position="52"/>
        <end position="69"/>
    </location>
</feature>
<dbReference type="PANTHER" id="PTHR30590:SF3">
    <property type="entry name" value="HYPOTHETICAL MEMBRANE SPANNING PROTEIN"/>
    <property type="match status" value="1"/>
</dbReference>